<dbReference type="InterPro" id="IPR006208">
    <property type="entry name" value="Glyco_hormone_CN"/>
</dbReference>
<dbReference type="Gene3D" id="2.10.90.10">
    <property type="entry name" value="Cystine-knot cytokines"/>
    <property type="match status" value="2"/>
</dbReference>
<dbReference type="GO" id="GO:0005743">
    <property type="term" value="C:mitochondrial inner membrane"/>
    <property type="evidence" value="ECO:0007669"/>
    <property type="project" value="UniProtKB-SubCell"/>
</dbReference>
<dbReference type="InterPro" id="IPR023395">
    <property type="entry name" value="MCP_dom_sf"/>
</dbReference>
<evidence type="ECO:0000256" key="20">
    <source>
        <dbReference type="RuleBase" id="RU000488"/>
    </source>
</evidence>
<evidence type="ECO:0000256" key="9">
    <source>
        <dbReference type="ARBA" id="ARBA00022702"/>
    </source>
</evidence>
<protein>
    <recommendedName>
        <fullName evidence="16">Gonadotropin subunit beta-2</fullName>
    </recommendedName>
    <alternativeName>
        <fullName evidence="17">GTH-II-beta</fullName>
    </alternativeName>
    <alternativeName>
        <fullName evidence="18">Gonadotropin beta-II chain</fullName>
    </alternativeName>
</protein>
<dbReference type="GO" id="GO:0015183">
    <property type="term" value="F:L-aspartate transmembrane transporter activity"/>
    <property type="evidence" value="ECO:0007669"/>
    <property type="project" value="TreeGrafter"/>
</dbReference>
<evidence type="ECO:0000313" key="24">
    <source>
        <dbReference type="Proteomes" id="UP000518266"/>
    </source>
</evidence>
<keyword evidence="13 19" id="KW-0472">Membrane</keyword>
<evidence type="ECO:0000256" key="13">
    <source>
        <dbReference type="ARBA" id="ARBA00023136"/>
    </source>
</evidence>
<comment type="subunit">
    <text evidence="6">Heterodimer of an alpha and a beta chain.</text>
</comment>
<dbReference type="InterPro" id="IPR018245">
    <property type="entry name" value="Gonadotropin_bsu_CS"/>
</dbReference>
<keyword evidence="7" id="KW-0964">Secreted</keyword>
<evidence type="ECO:0000256" key="21">
    <source>
        <dbReference type="SAM" id="MobiDB-lite"/>
    </source>
</evidence>
<organism evidence="23 24">
    <name type="scientific">Dissostichus mawsoni</name>
    <name type="common">Antarctic cod</name>
    <dbReference type="NCBI Taxonomy" id="36200"/>
    <lineage>
        <taxon>Eukaryota</taxon>
        <taxon>Metazoa</taxon>
        <taxon>Chordata</taxon>
        <taxon>Craniata</taxon>
        <taxon>Vertebrata</taxon>
        <taxon>Euteleostomi</taxon>
        <taxon>Actinopterygii</taxon>
        <taxon>Neopterygii</taxon>
        <taxon>Teleostei</taxon>
        <taxon>Neoteleostei</taxon>
        <taxon>Acanthomorphata</taxon>
        <taxon>Eupercaria</taxon>
        <taxon>Perciformes</taxon>
        <taxon>Notothenioidei</taxon>
        <taxon>Nototheniidae</taxon>
        <taxon>Dissostichus</taxon>
    </lineage>
</organism>
<dbReference type="PANTHER" id="PTHR45678">
    <property type="entry name" value="MITOCHONDRIAL 2-OXODICARBOXYLATE CARRIER 1-RELATED"/>
    <property type="match status" value="1"/>
</dbReference>
<feature type="region of interest" description="Disordered" evidence="21">
    <location>
        <begin position="96"/>
        <end position="116"/>
    </location>
</feature>
<dbReference type="Proteomes" id="UP000518266">
    <property type="component" value="Unassembled WGS sequence"/>
</dbReference>
<keyword evidence="14" id="KW-1015">Disulfide bond</keyword>
<comment type="similarity">
    <text evidence="5">Belongs to the glycoprotein hormones subunit beta family.</text>
</comment>
<dbReference type="OrthoDB" id="8866353at2759"/>
<dbReference type="Gene3D" id="1.50.40.10">
    <property type="entry name" value="Mitochondrial carrier domain"/>
    <property type="match status" value="1"/>
</dbReference>
<dbReference type="GO" id="GO:0005313">
    <property type="term" value="F:L-glutamate transmembrane transporter activity"/>
    <property type="evidence" value="ECO:0007669"/>
    <property type="project" value="TreeGrafter"/>
</dbReference>
<evidence type="ECO:0000256" key="12">
    <source>
        <dbReference type="ARBA" id="ARBA00023128"/>
    </source>
</evidence>
<dbReference type="Pfam" id="PF00153">
    <property type="entry name" value="Mito_carr"/>
    <property type="match status" value="1"/>
</dbReference>
<keyword evidence="20" id="KW-0813">Transport</keyword>
<dbReference type="GO" id="GO:0010817">
    <property type="term" value="P:regulation of hormone levels"/>
    <property type="evidence" value="ECO:0007669"/>
    <property type="project" value="UniProtKB-ARBA"/>
</dbReference>
<feature type="domain" description="Glycoprotein hormone subunit beta" evidence="22">
    <location>
        <begin position="285"/>
        <end position="384"/>
    </location>
</feature>
<dbReference type="AlphaFoldDB" id="A0A7J5ZFC3"/>
<dbReference type="SMART" id="SM00068">
    <property type="entry name" value="GHB"/>
    <property type="match status" value="1"/>
</dbReference>
<evidence type="ECO:0000256" key="7">
    <source>
        <dbReference type="ARBA" id="ARBA00022525"/>
    </source>
</evidence>
<comment type="subcellular location">
    <subcellularLocation>
        <location evidence="2">Mitochondrion inner membrane</location>
        <topology evidence="2">Multi-pass membrane protein</topology>
    </subcellularLocation>
    <subcellularLocation>
        <location evidence="3">Secreted</location>
    </subcellularLocation>
</comment>
<gene>
    <name evidence="23" type="ORF">F7725_000759</name>
</gene>
<dbReference type="Pfam" id="PF00007">
    <property type="entry name" value="Cys_knot"/>
    <property type="match status" value="1"/>
</dbReference>
<keyword evidence="10" id="KW-0999">Mitochondrion inner membrane</keyword>
<evidence type="ECO:0000256" key="14">
    <source>
        <dbReference type="ARBA" id="ARBA00023157"/>
    </source>
</evidence>
<dbReference type="GO" id="GO:0005179">
    <property type="term" value="F:hormone activity"/>
    <property type="evidence" value="ECO:0007669"/>
    <property type="project" value="UniProtKB-KW"/>
</dbReference>
<comment type="similarity">
    <text evidence="4 20">Belongs to the mitochondrial carrier (TC 2.A.29) family.</text>
</comment>
<evidence type="ECO:0000259" key="22">
    <source>
        <dbReference type="Pfam" id="PF00007"/>
    </source>
</evidence>
<dbReference type="InterPro" id="IPR018108">
    <property type="entry name" value="MCP_transmembrane"/>
</dbReference>
<reference evidence="23 24" key="1">
    <citation type="submission" date="2020-03" db="EMBL/GenBank/DDBJ databases">
        <title>Dissostichus mawsoni Genome sequencing and assembly.</title>
        <authorList>
            <person name="Park H."/>
        </authorList>
    </citation>
    <scope>NUCLEOTIDE SEQUENCE [LARGE SCALE GENOMIC DNA]</scope>
    <source>
        <strain evidence="23">DM0001</strain>
        <tissue evidence="23">Muscle</tissue>
    </source>
</reference>
<dbReference type="PROSITE" id="PS50920">
    <property type="entry name" value="SOLCAR"/>
    <property type="match status" value="1"/>
</dbReference>
<evidence type="ECO:0000256" key="3">
    <source>
        <dbReference type="ARBA" id="ARBA00004613"/>
    </source>
</evidence>
<dbReference type="PANTHER" id="PTHR45678:SF13">
    <property type="entry name" value="SOLUTE CARRIER FAMILY 25 (MITOCHONDRIAL CARRIER: GLUTAMATE), MEMBER 22-RELATED"/>
    <property type="match status" value="1"/>
</dbReference>
<keyword evidence="12" id="KW-0496">Mitochondrion</keyword>
<evidence type="ECO:0000256" key="18">
    <source>
        <dbReference type="ARBA" id="ARBA00081883"/>
    </source>
</evidence>
<dbReference type="SUPFAM" id="SSF57501">
    <property type="entry name" value="Cystine-knot cytokines"/>
    <property type="match status" value="1"/>
</dbReference>
<evidence type="ECO:0000256" key="16">
    <source>
        <dbReference type="ARBA" id="ARBA00069434"/>
    </source>
</evidence>
<dbReference type="InterPro" id="IPR029034">
    <property type="entry name" value="Cystine-knot_cytokine"/>
</dbReference>
<keyword evidence="8 19" id="KW-0812">Transmembrane</keyword>
<evidence type="ECO:0000256" key="1">
    <source>
        <dbReference type="ARBA" id="ARBA00003920"/>
    </source>
</evidence>
<evidence type="ECO:0000256" key="4">
    <source>
        <dbReference type="ARBA" id="ARBA00006375"/>
    </source>
</evidence>
<evidence type="ECO:0000256" key="11">
    <source>
        <dbReference type="ARBA" id="ARBA00022989"/>
    </source>
</evidence>
<comment type="function">
    <text evidence="1">Involved in gametogenesis and steroidogenesis.</text>
</comment>
<name>A0A7J5ZFC3_DISMA</name>
<dbReference type="EMBL" id="JAAKFY010000002">
    <property type="protein sequence ID" value="KAF3860504.1"/>
    <property type="molecule type" value="Genomic_DNA"/>
</dbReference>
<feature type="region of interest" description="Disordered" evidence="21">
    <location>
        <begin position="1"/>
        <end position="75"/>
    </location>
</feature>
<keyword evidence="11" id="KW-1133">Transmembrane helix</keyword>
<sequence length="532" mass="59163">MLSARHSTNHLGEGLRQEPNGYPSRVSPDAGERVNRKYGSTGHMLSARHSTNHLGEGLRQEPNGYPSRVSPDAGERVNRKYGSTGHMLSARHSTNHLGEGLRQEPNGYPSRVSPDAGERDTNLRGLFKMCFLIQPSCVPLSLGYRTAHVPGCPQDVKSQLHYHPANYCSCRLQHTPHCVNTRFLMTHESNAHAGQIKQFPCCCCGHMLSARHSTNHLGEGLRQEPIVTLAGYHLIRGFTFEKGLTFRNFGGWTLQIKSKHRERRMTSLVLKCMLLCALMHGTVFSCMLKNHTIWIERQDCGQCVAINTTICSGYCHTQDTNLKGRFGRIFLIQRSCVPLSLVYRAVHVPGCPQDVNSQLYYPAAQRCSCRRCNTRSHHCVRTSRVSKDRCTVTLGGVKNQTQPACLSGTLCLLSLCGLLLCADQPLHSQQPRTMAQQQQISLPAKLINGGIAGMVGVTCVFPIDLAKTRLQNQRSGQQLYKNMMDCLIKTVKSEGYFGMYRGAAVNLTLVTPEKAIKLAANDFFRQQLSKDG</sequence>
<accession>A0A7J5ZFC3</accession>
<dbReference type="SUPFAM" id="SSF103506">
    <property type="entry name" value="Mitochondrial carrier"/>
    <property type="match status" value="1"/>
</dbReference>
<keyword evidence="24" id="KW-1185">Reference proteome</keyword>
<evidence type="ECO:0000256" key="10">
    <source>
        <dbReference type="ARBA" id="ARBA00022792"/>
    </source>
</evidence>
<comment type="caution">
    <text evidence="23">The sequence shown here is derived from an EMBL/GenBank/DDBJ whole genome shotgun (WGS) entry which is preliminary data.</text>
</comment>
<keyword evidence="15" id="KW-0325">Glycoprotein</keyword>
<dbReference type="PROSITE" id="PS00261">
    <property type="entry name" value="GLYCO_HORMONE_BETA_1"/>
    <property type="match status" value="1"/>
</dbReference>
<dbReference type="GO" id="GO:0005576">
    <property type="term" value="C:extracellular region"/>
    <property type="evidence" value="ECO:0007669"/>
    <property type="project" value="UniProtKB-SubCell"/>
</dbReference>
<evidence type="ECO:0000313" key="23">
    <source>
        <dbReference type="EMBL" id="KAF3860504.1"/>
    </source>
</evidence>
<dbReference type="GO" id="GO:0043490">
    <property type="term" value="P:malate-aspartate shuttle"/>
    <property type="evidence" value="ECO:0007669"/>
    <property type="project" value="TreeGrafter"/>
</dbReference>
<evidence type="ECO:0000256" key="17">
    <source>
        <dbReference type="ARBA" id="ARBA00077521"/>
    </source>
</evidence>
<evidence type="ECO:0000256" key="8">
    <source>
        <dbReference type="ARBA" id="ARBA00022692"/>
    </source>
</evidence>
<evidence type="ECO:0000256" key="15">
    <source>
        <dbReference type="ARBA" id="ARBA00023180"/>
    </source>
</evidence>
<dbReference type="FunFam" id="2.10.90.10:FF:000007">
    <property type="entry name" value="Luteinizing hormone beta subunit"/>
    <property type="match status" value="1"/>
</dbReference>
<evidence type="ECO:0000256" key="2">
    <source>
        <dbReference type="ARBA" id="ARBA00004448"/>
    </source>
</evidence>
<feature type="repeat" description="Solcar" evidence="19">
    <location>
        <begin position="440"/>
        <end position="527"/>
    </location>
</feature>
<feature type="compositionally biased region" description="Polar residues" evidence="21">
    <location>
        <begin position="1"/>
        <end position="10"/>
    </location>
</feature>
<dbReference type="InterPro" id="IPR051028">
    <property type="entry name" value="Mito_Solute_Carrier"/>
</dbReference>
<keyword evidence="9" id="KW-0372">Hormone</keyword>
<evidence type="ECO:0000256" key="19">
    <source>
        <dbReference type="PROSITE-ProRule" id="PRU00282"/>
    </source>
</evidence>
<dbReference type="InterPro" id="IPR001545">
    <property type="entry name" value="Gonadotropin_bsu"/>
</dbReference>
<proteinExistence type="inferred from homology"/>
<dbReference type="CDD" id="cd00069">
    <property type="entry name" value="GHB_like"/>
    <property type="match status" value="1"/>
</dbReference>
<evidence type="ECO:0000256" key="6">
    <source>
        <dbReference type="ARBA" id="ARBA00011870"/>
    </source>
</evidence>
<evidence type="ECO:0000256" key="5">
    <source>
        <dbReference type="ARBA" id="ARBA00006552"/>
    </source>
</evidence>